<feature type="chain" id="PRO_5038833195" description="Galaxin-like repeats domain-containing protein" evidence="1">
    <location>
        <begin position="23"/>
        <end position="160"/>
    </location>
</feature>
<accession>A0A9D3RP22</accession>
<name>A0A9D3RP22_ANGAN</name>
<dbReference type="AlphaFoldDB" id="A0A9D3RP22"/>
<keyword evidence="1" id="KW-0732">Signal</keyword>
<dbReference type="InterPro" id="IPR055284">
    <property type="entry name" value="Galaxin-like"/>
</dbReference>
<evidence type="ECO:0000313" key="4">
    <source>
        <dbReference type="Proteomes" id="UP001044222"/>
    </source>
</evidence>
<comment type="caution">
    <text evidence="3">The sequence shown here is derived from an EMBL/GenBank/DDBJ whole genome shotgun (WGS) entry which is preliminary data.</text>
</comment>
<dbReference type="InterPro" id="IPR056601">
    <property type="entry name" value="Galaxin_dom"/>
</dbReference>
<sequence>MGLSAAVFILVAANACFHQVTCAPEDQHNGAPGFNNGICADRYYALWREVCCEDGTVLRPGDPSMRCCGQQTFDPRFSSCCKGHLHQEAGLSCCNGTAYSPLNSTCCLGAVTTGVSEMVSDCCETRAFNPVTQVCCESRIHQRWPDFHCCGTGWEVQSLH</sequence>
<organism evidence="3 4">
    <name type="scientific">Anguilla anguilla</name>
    <name type="common">European freshwater eel</name>
    <name type="synonym">Muraena anguilla</name>
    <dbReference type="NCBI Taxonomy" id="7936"/>
    <lineage>
        <taxon>Eukaryota</taxon>
        <taxon>Metazoa</taxon>
        <taxon>Chordata</taxon>
        <taxon>Craniata</taxon>
        <taxon>Vertebrata</taxon>
        <taxon>Euteleostomi</taxon>
        <taxon>Actinopterygii</taxon>
        <taxon>Neopterygii</taxon>
        <taxon>Teleostei</taxon>
        <taxon>Anguilliformes</taxon>
        <taxon>Anguillidae</taxon>
        <taxon>Anguilla</taxon>
    </lineage>
</organism>
<proteinExistence type="predicted"/>
<evidence type="ECO:0000256" key="1">
    <source>
        <dbReference type="SAM" id="SignalP"/>
    </source>
</evidence>
<keyword evidence="4" id="KW-1185">Reference proteome</keyword>
<evidence type="ECO:0000259" key="2">
    <source>
        <dbReference type="Pfam" id="PF24748"/>
    </source>
</evidence>
<evidence type="ECO:0000313" key="3">
    <source>
        <dbReference type="EMBL" id="KAG5837420.1"/>
    </source>
</evidence>
<protein>
    <recommendedName>
        <fullName evidence="2">Galaxin-like repeats domain-containing protein</fullName>
    </recommendedName>
</protein>
<dbReference type="PANTHER" id="PTHR34490">
    <property type="entry name" value="PROTEIN CBG12054-RELATED"/>
    <property type="match status" value="1"/>
</dbReference>
<dbReference type="EMBL" id="JAFIRN010000013">
    <property type="protein sequence ID" value="KAG5837420.1"/>
    <property type="molecule type" value="Genomic_DNA"/>
</dbReference>
<gene>
    <name evidence="3" type="ORF">ANANG_G00239060</name>
</gene>
<reference evidence="3" key="1">
    <citation type="submission" date="2021-01" db="EMBL/GenBank/DDBJ databases">
        <title>A chromosome-scale assembly of European eel, Anguilla anguilla.</title>
        <authorList>
            <person name="Henkel C."/>
            <person name="Jong-Raadsen S.A."/>
            <person name="Dufour S."/>
            <person name="Weltzien F.-A."/>
            <person name="Palstra A.P."/>
            <person name="Pelster B."/>
            <person name="Spaink H.P."/>
            <person name="Van Den Thillart G.E."/>
            <person name="Jansen H."/>
            <person name="Zahm M."/>
            <person name="Klopp C."/>
            <person name="Cedric C."/>
            <person name="Louis A."/>
            <person name="Berthelot C."/>
            <person name="Parey E."/>
            <person name="Roest Crollius H."/>
            <person name="Montfort J."/>
            <person name="Robinson-Rechavi M."/>
            <person name="Bucao C."/>
            <person name="Bouchez O."/>
            <person name="Gislard M."/>
            <person name="Lluch J."/>
            <person name="Milhes M."/>
            <person name="Lampietro C."/>
            <person name="Lopez Roques C."/>
            <person name="Donnadieu C."/>
            <person name="Braasch I."/>
            <person name="Desvignes T."/>
            <person name="Postlethwait J."/>
            <person name="Bobe J."/>
            <person name="Guiguen Y."/>
            <person name="Dirks R."/>
        </authorList>
    </citation>
    <scope>NUCLEOTIDE SEQUENCE</scope>
    <source>
        <strain evidence="3">Tag_6206</strain>
        <tissue evidence="3">Liver</tissue>
    </source>
</reference>
<dbReference type="Pfam" id="PF24748">
    <property type="entry name" value="Galaxin_repeat"/>
    <property type="match status" value="1"/>
</dbReference>
<feature type="signal peptide" evidence="1">
    <location>
        <begin position="1"/>
        <end position="22"/>
    </location>
</feature>
<feature type="domain" description="Galaxin-like repeats" evidence="2">
    <location>
        <begin position="38"/>
        <end position="152"/>
    </location>
</feature>
<dbReference type="Proteomes" id="UP001044222">
    <property type="component" value="Chromosome 13"/>
</dbReference>